<reference evidence="2" key="2">
    <citation type="submission" date="2019-05" db="EMBL/GenBank/DDBJ databases">
        <title>Unravelling the molecular evolution of spider venoms.</title>
        <authorList>
            <person name="Pineda S."/>
        </authorList>
    </citation>
    <scope>NUCLEOTIDE SEQUENCE</scope>
</reference>
<dbReference type="AlphaFoldDB" id="A0A4Q8K2H5"/>
<accession>A0A4Q8K2H5</accession>
<proteinExistence type="predicted"/>
<reference evidence="2" key="1">
    <citation type="submission" date="2017-05" db="EMBL/GenBank/DDBJ databases">
        <authorList>
            <person name="QRISCLOUD D."/>
        </authorList>
    </citation>
    <scope>NUCLEOTIDE SEQUENCE</scope>
</reference>
<dbReference type="EMBL" id="HAHL01000033">
    <property type="protein sequence ID" value="SNX32975.1"/>
    <property type="molecule type" value="Transcribed_RNA"/>
</dbReference>
<protein>
    <submittedName>
        <fullName evidence="2">U44-Liphistoxin-Lsp1a_1</fullName>
    </submittedName>
</protein>
<feature type="signal peptide" evidence="1">
    <location>
        <begin position="1"/>
        <end position="21"/>
    </location>
</feature>
<evidence type="ECO:0000256" key="1">
    <source>
        <dbReference type="SAM" id="SignalP"/>
    </source>
</evidence>
<feature type="chain" id="PRO_5020277442" evidence="1">
    <location>
        <begin position="22"/>
        <end position="111"/>
    </location>
</feature>
<evidence type="ECO:0000313" key="2">
    <source>
        <dbReference type="EMBL" id="SNX32975.1"/>
    </source>
</evidence>
<keyword evidence="1" id="KW-0732">Signal</keyword>
<sequence length="111" mass="12350">MKITLAFVMLSVMFVAGHAFAALTCIRDEERCGADECCLNIPPLIIKCKKLTEKGDRCEMKPMTNLIHKHVHMVKCPCAKGLKCVAKDKNFVGKFMGTCQDDSEEVVEPDT</sequence>
<name>A0A4Q8K2H5_9ARAC</name>
<dbReference type="Gene3D" id="2.10.80.10">
    <property type="entry name" value="Lipase, subunit A"/>
    <property type="match status" value="1"/>
</dbReference>
<organism evidence="2">
    <name type="scientific">Liphistius sp. SGP-2016</name>
    <dbReference type="NCBI Taxonomy" id="1905180"/>
    <lineage>
        <taxon>Eukaryota</taxon>
        <taxon>Metazoa</taxon>
        <taxon>Ecdysozoa</taxon>
        <taxon>Arthropoda</taxon>
        <taxon>Chelicerata</taxon>
        <taxon>Arachnida</taxon>
        <taxon>Araneae</taxon>
        <taxon>Mesothelae</taxon>
        <taxon>Liphistiidae</taxon>
        <taxon>Liphistius</taxon>
    </lineage>
</organism>